<evidence type="ECO:0000313" key="3">
    <source>
        <dbReference type="Proteomes" id="UP000199391"/>
    </source>
</evidence>
<organism evidence="2 3">
    <name type="scientific">Pseudoduganella namucuonensis</name>
    <dbReference type="NCBI Taxonomy" id="1035707"/>
    <lineage>
        <taxon>Bacteria</taxon>
        <taxon>Pseudomonadati</taxon>
        <taxon>Pseudomonadota</taxon>
        <taxon>Betaproteobacteria</taxon>
        <taxon>Burkholderiales</taxon>
        <taxon>Oxalobacteraceae</taxon>
        <taxon>Telluria group</taxon>
        <taxon>Pseudoduganella</taxon>
    </lineage>
</organism>
<evidence type="ECO:0000256" key="1">
    <source>
        <dbReference type="SAM" id="MobiDB-lite"/>
    </source>
</evidence>
<accession>A0A1I7M3G6</accession>
<feature type="region of interest" description="Disordered" evidence="1">
    <location>
        <begin position="1"/>
        <end position="23"/>
    </location>
</feature>
<reference evidence="3" key="1">
    <citation type="submission" date="2016-10" db="EMBL/GenBank/DDBJ databases">
        <authorList>
            <person name="Varghese N."/>
            <person name="Submissions S."/>
        </authorList>
    </citation>
    <scope>NUCLEOTIDE SEQUENCE [LARGE SCALE GENOMIC DNA]</scope>
    <source>
        <strain evidence="3">CGMCC 1.11014</strain>
    </source>
</reference>
<dbReference type="STRING" id="1035707.SAMN05216552_105217"/>
<evidence type="ECO:0000313" key="2">
    <source>
        <dbReference type="EMBL" id="SFV16469.1"/>
    </source>
</evidence>
<gene>
    <name evidence="2" type="ORF">SAMN05216552_105217</name>
</gene>
<proteinExistence type="predicted"/>
<dbReference type="EMBL" id="FPBO01000052">
    <property type="protein sequence ID" value="SFV16469.1"/>
    <property type="molecule type" value="Genomic_DNA"/>
</dbReference>
<dbReference type="AlphaFoldDB" id="A0A1I7M3G6"/>
<sequence>MTKRIGNKDEAQHRSKAEKARTRRFNIAMEAEKRALARAKYRNEVKGRGAIQAA</sequence>
<protein>
    <submittedName>
        <fullName evidence="2">Uncharacterized protein</fullName>
    </submittedName>
</protein>
<dbReference type="RefSeq" id="WP_177307717.1">
    <property type="nucleotide sequence ID" value="NZ_FPBO01000052.1"/>
</dbReference>
<dbReference type="Proteomes" id="UP000199391">
    <property type="component" value="Unassembled WGS sequence"/>
</dbReference>
<keyword evidence="3" id="KW-1185">Reference proteome</keyword>
<feature type="compositionally biased region" description="Basic and acidic residues" evidence="1">
    <location>
        <begin position="1"/>
        <end position="20"/>
    </location>
</feature>
<name>A0A1I7M3G6_9BURK</name>